<gene>
    <name evidence="5" type="ORF">METZ01_LOCUS481250</name>
</gene>
<dbReference type="GO" id="GO:0003934">
    <property type="term" value="F:GTP cyclohydrolase I activity"/>
    <property type="evidence" value="ECO:0007669"/>
    <property type="project" value="UniProtKB-EC"/>
</dbReference>
<dbReference type="EC" id="3.5.4.16" evidence="2"/>
<dbReference type="GO" id="GO:0008270">
    <property type="term" value="F:zinc ion binding"/>
    <property type="evidence" value="ECO:0007669"/>
    <property type="project" value="TreeGrafter"/>
</dbReference>
<dbReference type="PANTHER" id="PTHR11109:SF7">
    <property type="entry name" value="GTP CYCLOHYDROLASE 1"/>
    <property type="match status" value="1"/>
</dbReference>
<dbReference type="SUPFAM" id="SSF55620">
    <property type="entry name" value="Tetrahydrobiopterin biosynthesis enzymes-like"/>
    <property type="match status" value="1"/>
</dbReference>
<dbReference type="PANTHER" id="PTHR11109">
    <property type="entry name" value="GTP CYCLOHYDROLASE I"/>
    <property type="match status" value="1"/>
</dbReference>
<evidence type="ECO:0000313" key="5">
    <source>
        <dbReference type="EMBL" id="SVE28396.1"/>
    </source>
</evidence>
<protein>
    <recommendedName>
        <fullName evidence="2">GTP cyclohydrolase I</fullName>
        <ecNumber evidence="2">3.5.4.16</ecNumber>
    </recommendedName>
</protein>
<evidence type="ECO:0000259" key="4">
    <source>
        <dbReference type="Pfam" id="PF01227"/>
    </source>
</evidence>
<dbReference type="Gene3D" id="3.30.1130.10">
    <property type="match status" value="1"/>
</dbReference>
<sequence length="167" mass="18925">MIDFNGKRCNDNISDIITEKDVIKIERNVEKRFQKVLDALLIDTTTDHNTQETAKRVAKMLVREVFAGRYEPKPRVTSFPNANQYDELYVTGPIKIRSTCAHHFQPIVGNAWIGVFPGKNVIGLSKFNRLVDWIASRPQIQEEMTVQIADLIEAETQAEGIAVVIKA</sequence>
<dbReference type="GO" id="GO:0005525">
    <property type="term" value="F:GTP binding"/>
    <property type="evidence" value="ECO:0007669"/>
    <property type="project" value="TreeGrafter"/>
</dbReference>
<dbReference type="AlphaFoldDB" id="A0A383C7M4"/>
<evidence type="ECO:0000256" key="2">
    <source>
        <dbReference type="ARBA" id="ARBA00012715"/>
    </source>
</evidence>
<accession>A0A383C7M4</accession>
<dbReference type="GO" id="GO:0006729">
    <property type="term" value="P:tetrahydrobiopterin biosynthetic process"/>
    <property type="evidence" value="ECO:0007669"/>
    <property type="project" value="TreeGrafter"/>
</dbReference>
<dbReference type="InterPro" id="IPR043133">
    <property type="entry name" value="GTP-CH-I_C/QueF"/>
</dbReference>
<feature type="non-terminal residue" evidence="5">
    <location>
        <position position="167"/>
    </location>
</feature>
<name>A0A383C7M4_9ZZZZ</name>
<dbReference type="InterPro" id="IPR020602">
    <property type="entry name" value="GTP_CycHdrlase_I_dom"/>
</dbReference>
<evidence type="ECO:0000256" key="3">
    <source>
        <dbReference type="ARBA" id="ARBA00022801"/>
    </source>
</evidence>
<feature type="domain" description="GTP cyclohydrolase I" evidence="4">
    <location>
        <begin position="30"/>
        <end position="167"/>
    </location>
</feature>
<reference evidence="5" key="1">
    <citation type="submission" date="2018-05" db="EMBL/GenBank/DDBJ databases">
        <authorList>
            <person name="Lanie J.A."/>
            <person name="Ng W.-L."/>
            <person name="Kazmierczak K.M."/>
            <person name="Andrzejewski T.M."/>
            <person name="Davidsen T.M."/>
            <person name="Wayne K.J."/>
            <person name="Tettelin H."/>
            <person name="Glass J.I."/>
            <person name="Rusch D."/>
            <person name="Podicherti R."/>
            <person name="Tsui H.-C.T."/>
            <person name="Winkler M.E."/>
        </authorList>
    </citation>
    <scope>NUCLEOTIDE SEQUENCE</scope>
</reference>
<proteinExistence type="predicted"/>
<dbReference type="Gene3D" id="1.10.286.10">
    <property type="match status" value="1"/>
</dbReference>
<dbReference type="GO" id="GO:0046654">
    <property type="term" value="P:tetrahydrofolate biosynthetic process"/>
    <property type="evidence" value="ECO:0007669"/>
    <property type="project" value="InterPro"/>
</dbReference>
<keyword evidence="3" id="KW-0378">Hydrolase</keyword>
<dbReference type="InterPro" id="IPR001474">
    <property type="entry name" value="GTP_CycHdrlase_I"/>
</dbReference>
<comment type="pathway">
    <text evidence="1">Cofactor biosynthesis; 7,8-dihydroneopterin triphosphate biosynthesis; 7,8-dihydroneopterin triphosphate from GTP: step 1/1.</text>
</comment>
<dbReference type="EMBL" id="UINC01206662">
    <property type="protein sequence ID" value="SVE28396.1"/>
    <property type="molecule type" value="Genomic_DNA"/>
</dbReference>
<organism evidence="5">
    <name type="scientific">marine metagenome</name>
    <dbReference type="NCBI Taxonomy" id="408172"/>
    <lineage>
        <taxon>unclassified sequences</taxon>
        <taxon>metagenomes</taxon>
        <taxon>ecological metagenomes</taxon>
    </lineage>
</organism>
<dbReference type="InterPro" id="IPR043134">
    <property type="entry name" value="GTP-CH-I_N"/>
</dbReference>
<dbReference type="GO" id="GO:0005737">
    <property type="term" value="C:cytoplasm"/>
    <property type="evidence" value="ECO:0007669"/>
    <property type="project" value="TreeGrafter"/>
</dbReference>
<dbReference type="Pfam" id="PF01227">
    <property type="entry name" value="GTP_cyclohydroI"/>
    <property type="match status" value="1"/>
</dbReference>
<evidence type="ECO:0000256" key="1">
    <source>
        <dbReference type="ARBA" id="ARBA00005080"/>
    </source>
</evidence>
<dbReference type="UniPathway" id="UPA00848">
    <property type="reaction ID" value="UER00151"/>
</dbReference>